<dbReference type="CDD" id="cd01983">
    <property type="entry name" value="SIMIBI"/>
    <property type="match status" value="1"/>
</dbReference>
<dbReference type="Pfam" id="PF13671">
    <property type="entry name" value="AAA_33"/>
    <property type="match status" value="1"/>
</dbReference>
<keyword evidence="2" id="KW-1185">Reference proteome</keyword>
<reference evidence="1 2" key="1">
    <citation type="submission" date="2020-02" db="EMBL/GenBank/DDBJ databases">
        <authorList>
            <person name="Li X.-J."/>
            <person name="Feng X.-M."/>
        </authorList>
    </citation>
    <scope>NUCLEOTIDE SEQUENCE [LARGE SCALE GENOMIC DNA]</scope>
    <source>
        <strain evidence="1 2">CGMCC 4.7225</strain>
    </source>
</reference>
<organism evidence="1 2">
    <name type="scientific">Phytoactinopolyspora alkaliphila</name>
    <dbReference type="NCBI Taxonomy" id="1783498"/>
    <lineage>
        <taxon>Bacteria</taxon>
        <taxon>Bacillati</taxon>
        <taxon>Actinomycetota</taxon>
        <taxon>Actinomycetes</taxon>
        <taxon>Jiangellales</taxon>
        <taxon>Jiangellaceae</taxon>
        <taxon>Phytoactinopolyspora</taxon>
    </lineage>
</organism>
<sequence>MYRGLLLSGVAGVGKTTISTAIGRTLGAAGKVTALVDTDALAQFGPALEGKPQVERRAFYDRMKCVNLSSVWTNYKAFGAHFIVVAGGIDSLTLREQYATSLTGCEVKLCRLVAPTATVRQRLHNREEGARTERLLATLTRQEAQFDAAAIEDFFVINDRSATEVAWEILVKAGWVDPLESGPTAPQVG</sequence>
<dbReference type="SUPFAM" id="SSF52540">
    <property type="entry name" value="P-loop containing nucleoside triphosphate hydrolases"/>
    <property type="match status" value="1"/>
</dbReference>
<dbReference type="Gene3D" id="3.40.50.300">
    <property type="entry name" value="P-loop containing nucleotide triphosphate hydrolases"/>
    <property type="match status" value="1"/>
</dbReference>
<name>A0A6N9YH10_9ACTN</name>
<evidence type="ECO:0000313" key="1">
    <source>
        <dbReference type="EMBL" id="NED94169.1"/>
    </source>
</evidence>
<dbReference type="AlphaFoldDB" id="A0A6N9YH10"/>
<proteinExistence type="predicted"/>
<dbReference type="InterPro" id="IPR027417">
    <property type="entry name" value="P-loop_NTPase"/>
</dbReference>
<evidence type="ECO:0000313" key="2">
    <source>
        <dbReference type="Proteomes" id="UP000469185"/>
    </source>
</evidence>
<comment type="caution">
    <text evidence="1">The sequence shown here is derived from an EMBL/GenBank/DDBJ whole genome shotgun (WGS) entry which is preliminary data.</text>
</comment>
<accession>A0A6N9YH10</accession>
<protein>
    <submittedName>
        <fullName evidence="1">AAA family ATPase</fullName>
    </submittedName>
</protein>
<dbReference type="Proteomes" id="UP000469185">
    <property type="component" value="Unassembled WGS sequence"/>
</dbReference>
<dbReference type="EMBL" id="JAAGOB010000001">
    <property type="protein sequence ID" value="NED94169.1"/>
    <property type="molecule type" value="Genomic_DNA"/>
</dbReference>
<dbReference type="RefSeq" id="WP_163815649.1">
    <property type="nucleotide sequence ID" value="NZ_JAAGOB010000001.1"/>
</dbReference>
<gene>
    <name evidence="1" type="ORF">G1H11_02465</name>
</gene>